<evidence type="ECO:0000313" key="2">
    <source>
        <dbReference type="Proteomes" id="UP001500731"/>
    </source>
</evidence>
<sequence length="208" mass="22028">MIALGAAGVSASAETSAPSTVFQPSGAGYEAPGTLYSRQITLHHNGDANGTILATWENYTTSTPYFPIYQSTNGGSSWTSLSRVTDTVNDFGMRWEPFLYELRAAVGSLPAGTILAAGLSVPADRSSTEILLFDSTGRGATWSFLSSVAKGGRRIHGRPEHAGLGTLPHVLPGPARRLLLRPAAELHALPASRSRDLDRRGDLVGPRQ</sequence>
<dbReference type="EMBL" id="BAABGP010000012">
    <property type="protein sequence ID" value="GAA4484506.1"/>
    <property type="molecule type" value="Genomic_DNA"/>
</dbReference>
<protein>
    <recommendedName>
        <fullName evidence="3">Exo-alpha-sialidase</fullName>
    </recommendedName>
</protein>
<keyword evidence="2" id="KW-1185">Reference proteome</keyword>
<dbReference type="Gene3D" id="2.120.10.10">
    <property type="match status" value="1"/>
</dbReference>
<reference evidence="2" key="1">
    <citation type="journal article" date="2019" name="Int. J. Syst. Evol. Microbiol.">
        <title>The Global Catalogue of Microorganisms (GCM) 10K type strain sequencing project: providing services to taxonomists for standard genome sequencing and annotation.</title>
        <authorList>
            <consortium name="The Broad Institute Genomics Platform"/>
            <consortium name="The Broad Institute Genome Sequencing Center for Infectious Disease"/>
            <person name="Wu L."/>
            <person name="Ma J."/>
        </authorList>
    </citation>
    <scope>NUCLEOTIDE SEQUENCE [LARGE SCALE GENOMIC DNA]</scope>
    <source>
        <strain evidence="2">JCM 17839</strain>
    </source>
</reference>
<proteinExistence type="predicted"/>
<evidence type="ECO:0008006" key="3">
    <source>
        <dbReference type="Google" id="ProtNLM"/>
    </source>
</evidence>
<dbReference type="PANTHER" id="PTHR38792">
    <property type="entry name" value="BNR/ASP-BOX REPEAT DOMAIN PROTEIN (AFU_ORTHOLOGUE AFUA_7G06430)-RELATED"/>
    <property type="match status" value="1"/>
</dbReference>
<dbReference type="PANTHER" id="PTHR38792:SF3">
    <property type="entry name" value="BNR_ASP-BOX REPEAT DOMAIN PROTEIN (AFU_ORTHOLOGUE AFUA_7G06430)-RELATED"/>
    <property type="match status" value="1"/>
</dbReference>
<dbReference type="SUPFAM" id="SSF50939">
    <property type="entry name" value="Sialidases"/>
    <property type="match status" value="1"/>
</dbReference>
<accession>A0ABP8PA32</accession>
<name>A0ABP8PA32_9MICO</name>
<gene>
    <name evidence="1" type="ORF">GCM10023171_17470</name>
</gene>
<comment type="caution">
    <text evidence="1">The sequence shown here is derived from an EMBL/GenBank/DDBJ whole genome shotgun (WGS) entry which is preliminary data.</text>
</comment>
<evidence type="ECO:0000313" key="1">
    <source>
        <dbReference type="EMBL" id="GAA4484506.1"/>
    </source>
</evidence>
<dbReference type="Proteomes" id="UP001500731">
    <property type="component" value="Unassembled WGS sequence"/>
</dbReference>
<dbReference type="InterPro" id="IPR036278">
    <property type="entry name" value="Sialidase_sf"/>
</dbReference>
<organism evidence="1 2">
    <name type="scientific">Microbacterium panaciterrae</name>
    <dbReference type="NCBI Taxonomy" id="985759"/>
    <lineage>
        <taxon>Bacteria</taxon>
        <taxon>Bacillati</taxon>
        <taxon>Actinomycetota</taxon>
        <taxon>Actinomycetes</taxon>
        <taxon>Micrococcales</taxon>
        <taxon>Microbacteriaceae</taxon>
        <taxon>Microbacterium</taxon>
    </lineage>
</organism>